<name>A0A371HMA6_MUCPR</name>
<protein>
    <recommendedName>
        <fullName evidence="3">Retrovirus-related Pol polyprotein from transposon opus</fullName>
    </recommendedName>
</protein>
<evidence type="ECO:0000313" key="1">
    <source>
        <dbReference type="EMBL" id="RDY03931.1"/>
    </source>
</evidence>
<accession>A0A371HMA6</accession>
<gene>
    <name evidence="1" type="ORF">CR513_12425</name>
</gene>
<dbReference type="Proteomes" id="UP000257109">
    <property type="component" value="Unassembled WGS sequence"/>
</dbReference>
<sequence length="60" mass="6707">MVNECIMLGHRVSQRGIKMDPTKVEVITKLPLLVSVRVKICQKLVQIAKPIINILAKEGI</sequence>
<dbReference type="EMBL" id="QJKJ01002176">
    <property type="protein sequence ID" value="RDY03931.1"/>
    <property type="molecule type" value="Genomic_DNA"/>
</dbReference>
<keyword evidence="2" id="KW-1185">Reference proteome</keyword>
<dbReference type="AlphaFoldDB" id="A0A371HMA6"/>
<comment type="caution">
    <text evidence="1">The sequence shown here is derived from an EMBL/GenBank/DDBJ whole genome shotgun (WGS) entry which is preliminary data.</text>
</comment>
<organism evidence="1 2">
    <name type="scientific">Mucuna pruriens</name>
    <name type="common">Velvet bean</name>
    <name type="synonym">Dolichos pruriens</name>
    <dbReference type="NCBI Taxonomy" id="157652"/>
    <lineage>
        <taxon>Eukaryota</taxon>
        <taxon>Viridiplantae</taxon>
        <taxon>Streptophyta</taxon>
        <taxon>Embryophyta</taxon>
        <taxon>Tracheophyta</taxon>
        <taxon>Spermatophyta</taxon>
        <taxon>Magnoliopsida</taxon>
        <taxon>eudicotyledons</taxon>
        <taxon>Gunneridae</taxon>
        <taxon>Pentapetalae</taxon>
        <taxon>rosids</taxon>
        <taxon>fabids</taxon>
        <taxon>Fabales</taxon>
        <taxon>Fabaceae</taxon>
        <taxon>Papilionoideae</taxon>
        <taxon>50 kb inversion clade</taxon>
        <taxon>NPAAA clade</taxon>
        <taxon>indigoferoid/millettioid clade</taxon>
        <taxon>Phaseoleae</taxon>
        <taxon>Mucuna</taxon>
    </lineage>
</organism>
<evidence type="ECO:0008006" key="3">
    <source>
        <dbReference type="Google" id="ProtNLM"/>
    </source>
</evidence>
<reference evidence="1" key="1">
    <citation type="submission" date="2018-05" db="EMBL/GenBank/DDBJ databases">
        <title>Draft genome of Mucuna pruriens seed.</title>
        <authorList>
            <person name="Nnadi N.E."/>
            <person name="Vos R."/>
            <person name="Hasami M.H."/>
            <person name="Devisetty U.K."/>
            <person name="Aguiy J.C."/>
        </authorList>
    </citation>
    <scope>NUCLEOTIDE SEQUENCE [LARGE SCALE GENOMIC DNA]</scope>
    <source>
        <strain evidence="1">JCA_2017</strain>
    </source>
</reference>
<proteinExistence type="predicted"/>
<evidence type="ECO:0000313" key="2">
    <source>
        <dbReference type="Proteomes" id="UP000257109"/>
    </source>
</evidence>
<feature type="non-terminal residue" evidence="1">
    <location>
        <position position="1"/>
    </location>
</feature>